<dbReference type="InterPro" id="IPR052916">
    <property type="entry name" value="Type-I_RE_MTase_Subunit"/>
</dbReference>
<evidence type="ECO:0000313" key="4">
    <source>
        <dbReference type="Proteomes" id="UP001183809"/>
    </source>
</evidence>
<dbReference type="RefSeq" id="WP_311700173.1">
    <property type="nucleotide sequence ID" value="NZ_JAVREY010000082.1"/>
</dbReference>
<dbReference type="NCBIfam" id="NF047738">
    <property type="entry name" value="antiphage_MADS2"/>
    <property type="match status" value="1"/>
</dbReference>
<keyword evidence="1" id="KW-0680">Restriction system</keyword>
<evidence type="ECO:0000313" key="3">
    <source>
        <dbReference type="EMBL" id="MDT0468729.1"/>
    </source>
</evidence>
<reference evidence="4" key="1">
    <citation type="submission" date="2023-07" db="EMBL/GenBank/DDBJ databases">
        <title>30 novel species of actinomycetes from the DSMZ collection.</title>
        <authorList>
            <person name="Nouioui I."/>
        </authorList>
    </citation>
    <scope>NUCLEOTIDE SEQUENCE [LARGE SCALE GENOMIC DNA]</scope>
    <source>
        <strain evidence="4">DSM 41699</strain>
    </source>
</reference>
<dbReference type="GO" id="GO:0008168">
    <property type="term" value="F:methyltransferase activity"/>
    <property type="evidence" value="ECO:0007669"/>
    <property type="project" value="UniProtKB-KW"/>
</dbReference>
<gene>
    <name evidence="3" type="ORF">RM764_38090</name>
</gene>
<keyword evidence="4" id="KW-1185">Reference proteome</keyword>
<comment type="caution">
    <text evidence="3">The sequence shown here is derived from an EMBL/GenBank/DDBJ whole genome shotgun (WGS) entry which is preliminary data.</text>
</comment>
<dbReference type="GO" id="GO:0032259">
    <property type="term" value="P:methylation"/>
    <property type="evidence" value="ECO:0007669"/>
    <property type="project" value="UniProtKB-KW"/>
</dbReference>
<dbReference type="Gene3D" id="3.40.50.150">
    <property type="entry name" value="Vaccinia Virus protein VP39"/>
    <property type="match status" value="1"/>
</dbReference>
<dbReference type="PANTHER" id="PTHR42998">
    <property type="entry name" value="TYPE I RESTRICTION ENZYME HINDVIIP M PROTEIN-RELATED"/>
    <property type="match status" value="1"/>
</dbReference>
<dbReference type="PRINTS" id="PR00507">
    <property type="entry name" value="N12N6MTFRASE"/>
</dbReference>
<feature type="domain" description="DNA methylase adenine-specific" evidence="2">
    <location>
        <begin position="357"/>
        <end position="630"/>
    </location>
</feature>
<dbReference type="InterPro" id="IPR029063">
    <property type="entry name" value="SAM-dependent_MTases_sf"/>
</dbReference>
<protein>
    <submittedName>
        <fullName evidence="3">N-6 DNA methylase</fullName>
    </submittedName>
</protein>
<dbReference type="Pfam" id="PF02384">
    <property type="entry name" value="N6_Mtase"/>
    <property type="match status" value="1"/>
</dbReference>
<accession>A0ABU2U6C1</accession>
<evidence type="ECO:0000259" key="2">
    <source>
        <dbReference type="Pfam" id="PF02384"/>
    </source>
</evidence>
<keyword evidence="3" id="KW-0489">Methyltransferase</keyword>
<dbReference type="PANTHER" id="PTHR42998:SF1">
    <property type="entry name" value="TYPE I RESTRICTION ENZYME HINDI METHYLASE SUBUNIT"/>
    <property type="match status" value="1"/>
</dbReference>
<sequence length="734" mass="82145">MNAMEELTLELATSPADDTLDTGTAASAAAVAAVEEAAPEAAPVTQLEEGKIIDYITGEPVTASKKEQVRQRTARALYHEHGISPADMARDFPLPVATDAGARKRTKKADLAIFAHDAEHTPENVRRVIICKPEPKLGRNVIKLRDPEQASKDLEDLKDLMGGEERPLCTDGLWTDGLDFFFLRKTIHPTYGPQYEDTADWEAAPESIGSRAVASHQRLRRAEPERLKIAFRRCHNYIHGNEGMPKDAAFWQFLYLLFTKMYDERISRTSDRPARFRVGMTERFTAGGRDEIRKRIDGLFGEVKSVYRDLFKPSDEITLSDKALAFIVAELSPYDLSATDIDAKGIAYQELVGVNLRGDRGQYFTPRGAVKLMVEILDPQEHEKVLDPTCGTGGFLQETLNHFHHKWQKQDGTFGFPDDEEQQLRYREKLREYAENRLFGSDFDPFLVRATTMNIMTLANTTGHIVHMDSLAFPEGGDRFPGVAVAKDLFPLGSVDVVLTNPPFGADIPISDVVVLNQYRGGVARSWSRDKATGELLMSPSTVTTMAPEQLFIQRAIEWVKPGGRVGIVLPNGILSNPGPTDEAIRRYILNECYLLASVELPVETFIVDANVNILTTLLFLQKKTQEEKDAAQHGAEKSYPVFMAVAEKVGFDRRGNPLYKRTPSGEIVMETTEEIEWINVGGKREPRKLTRSREAIDNDLPIIAKKYKEFRKKHGFPGLAAQRAREGQDGGQR</sequence>
<dbReference type="InterPro" id="IPR002052">
    <property type="entry name" value="DNA_methylase_N6_adenine_CS"/>
</dbReference>
<dbReference type="Proteomes" id="UP001183809">
    <property type="component" value="Unassembled WGS sequence"/>
</dbReference>
<name>A0ABU2U6C1_9ACTN</name>
<evidence type="ECO:0000256" key="1">
    <source>
        <dbReference type="ARBA" id="ARBA00022747"/>
    </source>
</evidence>
<dbReference type="EMBL" id="JAVREY010000082">
    <property type="protein sequence ID" value="MDT0468729.1"/>
    <property type="molecule type" value="Genomic_DNA"/>
</dbReference>
<dbReference type="InterPro" id="IPR003356">
    <property type="entry name" value="DNA_methylase_A-5"/>
</dbReference>
<proteinExistence type="predicted"/>
<organism evidence="3 4">
    <name type="scientific">Streptomyces gibsoniae</name>
    <dbReference type="NCBI Taxonomy" id="3075529"/>
    <lineage>
        <taxon>Bacteria</taxon>
        <taxon>Bacillati</taxon>
        <taxon>Actinomycetota</taxon>
        <taxon>Actinomycetes</taxon>
        <taxon>Kitasatosporales</taxon>
        <taxon>Streptomycetaceae</taxon>
        <taxon>Streptomyces</taxon>
    </lineage>
</organism>
<dbReference type="PROSITE" id="PS00092">
    <property type="entry name" value="N6_MTASE"/>
    <property type="match status" value="1"/>
</dbReference>
<keyword evidence="3" id="KW-0808">Transferase</keyword>
<dbReference type="SUPFAM" id="SSF53335">
    <property type="entry name" value="S-adenosyl-L-methionine-dependent methyltransferases"/>
    <property type="match status" value="1"/>
</dbReference>